<proteinExistence type="predicted"/>
<dbReference type="GeneID" id="78254440"/>
<organism evidence="2 3">
    <name type="scientific">Alteromonas australica</name>
    <dbReference type="NCBI Taxonomy" id="589873"/>
    <lineage>
        <taxon>Bacteria</taxon>
        <taxon>Pseudomonadati</taxon>
        <taxon>Pseudomonadota</taxon>
        <taxon>Gammaproteobacteria</taxon>
        <taxon>Alteromonadales</taxon>
        <taxon>Alteromonadaceae</taxon>
        <taxon>Alteromonas/Salinimonas group</taxon>
        <taxon>Alteromonas</taxon>
    </lineage>
</organism>
<keyword evidence="1" id="KW-0732">Signal</keyword>
<evidence type="ECO:0000256" key="1">
    <source>
        <dbReference type="SAM" id="SignalP"/>
    </source>
</evidence>
<evidence type="ECO:0008006" key="4">
    <source>
        <dbReference type="Google" id="ProtNLM"/>
    </source>
</evidence>
<dbReference type="KEGG" id="aal:EP13_05805"/>
<sequence length="113" mass="12625">MPVKNFKFQLFLISLLALASCAKETRVEERLVFWKSELYKIIPTGTPQEEALNKLKEIDSEAFVNLLSGNISSKLENIEGNGIPCKDWVLVATTEIQDNAVIKHSISSTGRCL</sequence>
<gene>
    <name evidence="2" type="ORF">EP13_05805</name>
</gene>
<dbReference type="EMBL" id="CP008849">
    <property type="protein sequence ID" value="AIF98256.1"/>
    <property type="molecule type" value="Genomic_DNA"/>
</dbReference>
<evidence type="ECO:0000313" key="3">
    <source>
        <dbReference type="Proteomes" id="UP000056090"/>
    </source>
</evidence>
<evidence type="ECO:0000313" key="2">
    <source>
        <dbReference type="EMBL" id="AIF98256.1"/>
    </source>
</evidence>
<dbReference type="AlphaFoldDB" id="A0A075NXL1"/>
<feature type="chain" id="PRO_5001708712" description="Lipoprotein" evidence="1">
    <location>
        <begin position="20"/>
        <end position="113"/>
    </location>
</feature>
<dbReference type="RefSeq" id="WP_044056449.1">
    <property type="nucleotide sequence ID" value="NZ_CBCSKJ010000014.1"/>
</dbReference>
<name>A0A075NXL1_9ALTE</name>
<feature type="signal peptide" evidence="1">
    <location>
        <begin position="1"/>
        <end position="19"/>
    </location>
</feature>
<accession>A0A075NXL1</accession>
<reference evidence="2 3" key="1">
    <citation type="submission" date="2014-06" db="EMBL/GenBank/DDBJ databases">
        <title>Genomes of Alteromonas australica, a world apart.</title>
        <authorList>
            <person name="Gonzaga A."/>
            <person name="Lopez-Perez M."/>
            <person name="Rodriguez-Valera F."/>
        </authorList>
    </citation>
    <scope>NUCLEOTIDE SEQUENCE [LARGE SCALE GENOMIC DNA]</scope>
    <source>
        <strain evidence="2 3">H 17</strain>
    </source>
</reference>
<keyword evidence="3" id="KW-1185">Reference proteome</keyword>
<dbReference type="Proteomes" id="UP000056090">
    <property type="component" value="Chromosome"/>
</dbReference>
<protein>
    <recommendedName>
        <fullName evidence="4">Lipoprotein</fullName>
    </recommendedName>
</protein>
<dbReference type="PROSITE" id="PS51257">
    <property type="entry name" value="PROKAR_LIPOPROTEIN"/>
    <property type="match status" value="1"/>
</dbReference>